<organism evidence="4 5">
    <name type="scientific">Candidatus Methylospira mobilis</name>
    <dbReference type="NCBI Taxonomy" id="1808979"/>
    <lineage>
        <taxon>Bacteria</taxon>
        <taxon>Pseudomonadati</taxon>
        <taxon>Pseudomonadota</taxon>
        <taxon>Gammaproteobacteria</taxon>
        <taxon>Methylococcales</taxon>
        <taxon>Methylococcaceae</taxon>
        <taxon>Candidatus Methylospira</taxon>
    </lineage>
</organism>
<dbReference type="AlphaFoldDB" id="A0A5Q0BG13"/>
<gene>
    <name evidence="4" type="ORF">F6R98_09035</name>
</gene>
<proteinExistence type="inferred from homology"/>
<protein>
    <submittedName>
        <fullName evidence="4">Damage-inducible protein DinB</fullName>
    </submittedName>
</protein>
<keyword evidence="5" id="KW-1185">Reference proteome</keyword>
<evidence type="ECO:0000313" key="4">
    <source>
        <dbReference type="EMBL" id="QFY42750.1"/>
    </source>
</evidence>
<dbReference type="InterPro" id="IPR034660">
    <property type="entry name" value="DinB/YfiT-like"/>
</dbReference>
<evidence type="ECO:0000256" key="2">
    <source>
        <dbReference type="ARBA" id="ARBA00022723"/>
    </source>
</evidence>
<evidence type="ECO:0000256" key="3">
    <source>
        <dbReference type="PIRSR" id="PIRSR607837-1"/>
    </source>
</evidence>
<dbReference type="Pfam" id="PF05163">
    <property type="entry name" value="DinB"/>
    <property type="match status" value="1"/>
</dbReference>
<name>A0A5Q0BG13_9GAMM</name>
<keyword evidence="2 3" id="KW-0479">Metal-binding</keyword>
<sequence>MSLCKHICLMADYNKWMNAKLYEAAGNLPGTALAENRKAFFGSILGTLNHLVVADTIWLKRFANHPAKHTALEPVIFTPSPKSLDQIMFADFSSLSQHRKWLDNIITEWSHELAESDLDHVLHYANTKGIAANKRFFSLLMHFFNHQTHHRGQITALFSQAGVDVGATDLLNLIPDESGA</sequence>
<evidence type="ECO:0000313" key="5">
    <source>
        <dbReference type="Proteomes" id="UP000325755"/>
    </source>
</evidence>
<dbReference type="OrthoDB" id="9807509at2"/>
<dbReference type="EMBL" id="CP044205">
    <property type="protein sequence ID" value="QFY42750.1"/>
    <property type="molecule type" value="Genomic_DNA"/>
</dbReference>
<feature type="binding site" evidence="3">
    <location>
        <position position="146"/>
    </location>
    <ligand>
        <name>a divalent metal cation</name>
        <dbReference type="ChEBI" id="CHEBI:60240"/>
    </ligand>
</feature>
<dbReference type="InParanoid" id="A0A5Q0BG13"/>
<dbReference type="PANTHER" id="PTHR37302">
    <property type="entry name" value="SLR1116 PROTEIN"/>
    <property type="match status" value="1"/>
</dbReference>
<dbReference type="SUPFAM" id="SSF109854">
    <property type="entry name" value="DinB/YfiT-like putative metalloenzymes"/>
    <property type="match status" value="1"/>
</dbReference>
<reference evidence="4 5" key="1">
    <citation type="submission" date="2019-09" db="EMBL/GenBank/DDBJ databases">
        <title>Ecophysiology of the spiral-shaped methanotroph Methylospira mobilis as revealed by the complete genome sequence.</title>
        <authorList>
            <person name="Oshkin I.Y."/>
            <person name="Dedysh S.N."/>
            <person name="Miroshnikov K."/>
            <person name="Danilova O.V."/>
            <person name="Hakobyan A."/>
            <person name="Liesack W."/>
        </authorList>
    </citation>
    <scope>NUCLEOTIDE SEQUENCE [LARGE SCALE GENOMIC DNA]</scope>
    <source>
        <strain evidence="4 5">Shm1</strain>
    </source>
</reference>
<dbReference type="KEGG" id="mmob:F6R98_09035"/>
<feature type="binding site" evidence="3">
    <location>
        <position position="150"/>
    </location>
    <ligand>
        <name>a divalent metal cation</name>
        <dbReference type="ChEBI" id="CHEBI:60240"/>
    </ligand>
</feature>
<evidence type="ECO:0000256" key="1">
    <source>
        <dbReference type="ARBA" id="ARBA00008635"/>
    </source>
</evidence>
<accession>A0A5Q0BG13</accession>
<dbReference type="GO" id="GO:0046872">
    <property type="term" value="F:metal ion binding"/>
    <property type="evidence" value="ECO:0007669"/>
    <property type="project" value="UniProtKB-KW"/>
</dbReference>
<dbReference type="InterPro" id="IPR007837">
    <property type="entry name" value="DinB"/>
</dbReference>
<dbReference type="PANTHER" id="PTHR37302:SF1">
    <property type="entry name" value="PROTEIN DINB"/>
    <property type="match status" value="1"/>
</dbReference>
<comment type="similarity">
    <text evidence="1">Belongs to the DinB family.</text>
</comment>
<feature type="binding site" evidence="3">
    <location>
        <position position="50"/>
    </location>
    <ligand>
        <name>a divalent metal cation</name>
        <dbReference type="ChEBI" id="CHEBI:60240"/>
    </ligand>
</feature>
<dbReference type="Gene3D" id="1.20.120.450">
    <property type="entry name" value="dinb family like domain"/>
    <property type="match status" value="1"/>
</dbReference>
<dbReference type="Proteomes" id="UP000325755">
    <property type="component" value="Chromosome"/>
</dbReference>